<organism evidence="2 3">
    <name type="scientific">Nocardia otitidiscaviarum</name>
    <dbReference type="NCBI Taxonomy" id="1823"/>
    <lineage>
        <taxon>Bacteria</taxon>
        <taxon>Bacillati</taxon>
        <taxon>Actinomycetota</taxon>
        <taxon>Actinomycetes</taxon>
        <taxon>Mycobacteriales</taxon>
        <taxon>Nocardiaceae</taxon>
        <taxon>Nocardia</taxon>
    </lineage>
</organism>
<evidence type="ECO:0000256" key="1">
    <source>
        <dbReference type="SAM" id="Phobius"/>
    </source>
</evidence>
<gene>
    <name evidence="2" type="ORF">NCTC1934_04475</name>
</gene>
<dbReference type="STRING" id="1406858.GCA_000710895_06547"/>
<feature type="transmembrane region" description="Helical" evidence="1">
    <location>
        <begin position="35"/>
        <end position="54"/>
    </location>
</feature>
<protein>
    <recommendedName>
        <fullName evidence="4">B-4DMT family transporter</fullName>
    </recommendedName>
</protein>
<reference evidence="2 3" key="1">
    <citation type="submission" date="2018-06" db="EMBL/GenBank/DDBJ databases">
        <authorList>
            <consortium name="Pathogen Informatics"/>
            <person name="Doyle S."/>
        </authorList>
    </citation>
    <scope>NUCLEOTIDE SEQUENCE [LARGE SCALE GENOMIC DNA]</scope>
    <source>
        <strain evidence="2 3">NCTC1934</strain>
    </source>
</reference>
<sequence length="166" mass="17318">MNAWVLRAVGLGALTVVLRTVLGFAMVYWPTNGSWMRPLGLLVLIAAVIAWGYLDGRADATSGTGDDLTMRWLKAGLAGGIGGGAVAWLLDFLPEFDLGDQGLLFELTFGASFIVLLIFIPGVLGVALGRYLVRRKENTGGSATGADADADSDADTVALTKDSANA</sequence>
<dbReference type="EMBL" id="UGRY01000002">
    <property type="protein sequence ID" value="SUA80836.1"/>
    <property type="molecule type" value="Genomic_DNA"/>
</dbReference>
<dbReference type="InterPro" id="IPR047958">
    <property type="entry name" value="B-4DMT-like"/>
</dbReference>
<keyword evidence="1" id="KW-0472">Membrane</keyword>
<keyword evidence="3" id="KW-1185">Reference proteome</keyword>
<dbReference type="NCBIfam" id="NF037996">
    <property type="entry name" value="B-4DMT"/>
    <property type="match status" value="1"/>
</dbReference>
<dbReference type="Proteomes" id="UP000255467">
    <property type="component" value="Unassembled WGS sequence"/>
</dbReference>
<dbReference type="RefSeq" id="WP_169335020.1">
    <property type="nucleotide sequence ID" value="NZ_UGRY01000002.1"/>
</dbReference>
<accession>A0A378YUH4</accession>
<proteinExistence type="predicted"/>
<feature type="transmembrane region" description="Helical" evidence="1">
    <location>
        <begin position="9"/>
        <end position="29"/>
    </location>
</feature>
<feature type="transmembrane region" description="Helical" evidence="1">
    <location>
        <begin position="75"/>
        <end position="93"/>
    </location>
</feature>
<keyword evidence="1" id="KW-0812">Transmembrane</keyword>
<keyword evidence="1" id="KW-1133">Transmembrane helix</keyword>
<evidence type="ECO:0000313" key="3">
    <source>
        <dbReference type="Proteomes" id="UP000255467"/>
    </source>
</evidence>
<feature type="transmembrane region" description="Helical" evidence="1">
    <location>
        <begin position="113"/>
        <end position="133"/>
    </location>
</feature>
<dbReference type="AlphaFoldDB" id="A0A378YUH4"/>
<evidence type="ECO:0008006" key="4">
    <source>
        <dbReference type="Google" id="ProtNLM"/>
    </source>
</evidence>
<evidence type="ECO:0000313" key="2">
    <source>
        <dbReference type="EMBL" id="SUA80836.1"/>
    </source>
</evidence>
<name>A0A378YUH4_9NOCA</name>